<keyword evidence="4" id="KW-0233">DNA recombination</keyword>
<evidence type="ECO:0000256" key="3">
    <source>
        <dbReference type="ARBA" id="ARBA00023125"/>
    </source>
</evidence>
<evidence type="ECO:0000256" key="4">
    <source>
        <dbReference type="ARBA" id="ARBA00023172"/>
    </source>
</evidence>
<organism evidence="6 7">
    <name type="scientific">Burkholderia lata (strain ATCC 17760 / DSM 23089 / LMG 22485 / NCIMB 9086 / R18194 / 383)</name>
    <dbReference type="NCBI Taxonomy" id="482957"/>
    <lineage>
        <taxon>Bacteria</taxon>
        <taxon>Pseudomonadati</taxon>
        <taxon>Pseudomonadota</taxon>
        <taxon>Betaproteobacteria</taxon>
        <taxon>Burkholderiales</taxon>
        <taxon>Burkholderiaceae</taxon>
        <taxon>Burkholderia</taxon>
        <taxon>Burkholderia cepacia complex</taxon>
    </lineage>
</organism>
<comment type="similarity">
    <text evidence="1">Belongs to the 'phage' integrase family.</text>
</comment>
<dbReference type="GO" id="GO:0003677">
    <property type="term" value="F:DNA binding"/>
    <property type="evidence" value="ECO:0007669"/>
    <property type="project" value="UniProtKB-KW"/>
</dbReference>
<dbReference type="EMBL" id="CABVQN010000008">
    <property type="protein sequence ID" value="VWC95422.1"/>
    <property type="molecule type" value="Genomic_DNA"/>
</dbReference>
<gene>
    <name evidence="6" type="ORF">BLA39750_02188</name>
</gene>
<keyword evidence="2" id="KW-0229">DNA integration</keyword>
<dbReference type="Pfam" id="PF00589">
    <property type="entry name" value="Phage_integrase"/>
    <property type="match status" value="1"/>
</dbReference>
<dbReference type="RefSeq" id="WP_175012167.1">
    <property type="nucleotide sequence ID" value="NZ_CABVQN010000008.1"/>
</dbReference>
<dbReference type="Gene3D" id="1.10.443.10">
    <property type="entry name" value="Intergrase catalytic core"/>
    <property type="match status" value="1"/>
</dbReference>
<reference evidence="6 7" key="1">
    <citation type="submission" date="2019-09" db="EMBL/GenBank/DDBJ databases">
        <authorList>
            <person name="Depoorter E."/>
        </authorList>
    </citation>
    <scope>NUCLEOTIDE SEQUENCE [LARGE SCALE GENOMIC DNA]</scope>
    <source>
        <strain evidence="6">R-39750</strain>
    </source>
</reference>
<evidence type="ECO:0000259" key="5">
    <source>
        <dbReference type="PROSITE" id="PS51898"/>
    </source>
</evidence>
<dbReference type="InterPro" id="IPR002104">
    <property type="entry name" value="Integrase_catalytic"/>
</dbReference>
<proteinExistence type="inferred from homology"/>
<dbReference type="InterPro" id="IPR038488">
    <property type="entry name" value="Integrase_DNA-bd_sf"/>
</dbReference>
<evidence type="ECO:0000256" key="2">
    <source>
        <dbReference type="ARBA" id="ARBA00022908"/>
    </source>
</evidence>
<dbReference type="InterPro" id="IPR050808">
    <property type="entry name" value="Phage_Integrase"/>
</dbReference>
<evidence type="ECO:0000313" key="7">
    <source>
        <dbReference type="Proteomes" id="UP000494110"/>
    </source>
</evidence>
<evidence type="ECO:0000313" key="6">
    <source>
        <dbReference type="EMBL" id="VWC95422.1"/>
    </source>
</evidence>
<sequence>MSDLNERAIKATVPGDVLRDAAIKGLHLRCFAQRKSFYLYFRTKAGVERKPKIGDYGSITLAQARKIANDMLVDVAAGGDPSQKRADARAEPTLKDLWDEYWKRHGKAKKSSSDDEWLWNKLVEPKLAAKRLSAITYTVLSDFMEGQAERPIAANRALALLSKMLNFARTPLQWTTGESPTTGVKRYKETKRKRYMRGDEAPRVAALLHAEAKNNPASVAFIYLLILTGARKGEIAAARWSQLDGNRIVLDEHKTDNAMDERVIYLPPPAMEVIERLPRTSGTITGIQSPRKLWEKIRTAAGCPDLRLHDLRHSFASAAISAGMTLAQIGELLGHKDSQTTKRYAHLMEEAQVAAATAATDVVLARMKQPA</sequence>
<evidence type="ECO:0000256" key="1">
    <source>
        <dbReference type="ARBA" id="ARBA00008857"/>
    </source>
</evidence>
<dbReference type="SUPFAM" id="SSF56349">
    <property type="entry name" value="DNA breaking-rejoining enzymes"/>
    <property type="match status" value="1"/>
</dbReference>
<dbReference type="PROSITE" id="PS51898">
    <property type="entry name" value="TYR_RECOMBINASE"/>
    <property type="match status" value="1"/>
</dbReference>
<keyword evidence="3" id="KW-0238">DNA-binding</keyword>
<dbReference type="AlphaFoldDB" id="A0A6P2WKN8"/>
<accession>A0A6P2WKN8</accession>
<dbReference type="InterPro" id="IPR010998">
    <property type="entry name" value="Integrase_recombinase_N"/>
</dbReference>
<dbReference type="PANTHER" id="PTHR30629">
    <property type="entry name" value="PROPHAGE INTEGRASE"/>
    <property type="match status" value="1"/>
</dbReference>
<dbReference type="Proteomes" id="UP000494110">
    <property type="component" value="Unassembled WGS sequence"/>
</dbReference>
<dbReference type="InterPro" id="IPR011010">
    <property type="entry name" value="DNA_brk_join_enz"/>
</dbReference>
<dbReference type="InterPro" id="IPR025166">
    <property type="entry name" value="Integrase_DNA_bind_dom"/>
</dbReference>
<dbReference type="Pfam" id="PF13356">
    <property type="entry name" value="Arm-DNA-bind_3"/>
    <property type="match status" value="1"/>
</dbReference>
<dbReference type="CDD" id="cd00796">
    <property type="entry name" value="INT_Rci_Hp1_C"/>
    <property type="match status" value="1"/>
</dbReference>
<dbReference type="GO" id="GO:0015074">
    <property type="term" value="P:DNA integration"/>
    <property type="evidence" value="ECO:0007669"/>
    <property type="project" value="UniProtKB-KW"/>
</dbReference>
<dbReference type="InterPro" id="IPR013762">
    <property type="entry name" value="Integrase-like_cat_sf"/>
</dbReference>
<feature type="domain" description="Tyr recombinase" evidence="5">
    <location>
        <begin position="191"/>
        <end position="357"/>
    </location>
</feature>
<dbReference type="GO" id="GO:0006310">
    <property type="term" value="P:DNA recombination"/>
    <property type="evidence" value="ECO:0007669"/>
    <property type="project" value="UniProtKB-KW"/>
</dbReference>
<protein>
    <submittedName>
        <fullName evidence="6">Integrase protein</fullName>
    </submittedName>
</protein>
<dbReference type="PANTHER" id="PTHR30629:SF2">
    <property type="entry name" value="PROPHAGE INTEGRASE INTS-RELATED"/>
    <property type="match status" value="1"/>
</dbReference>
<name>A0A6P2WKN8_BURL3</name>
<dbReference type="Gene3D" id="1.10.150.130">
    <property type="match status" value="1"/>
</dbReference>
<dbReference type="Gene3D" id="3.30.160.390">
    <property type="entry name" value="Integrase, DNA-binding domain"/>
    <property type="match status" value="1"/>
</dbReference>